<dbReference type="Gene3D" id="1.10.10.10">
    <property type="entry name" value="Winged helix-like DNA-binding domain superfamily/Winged helix DNA-binding domain"/>
    <property type="match status" value="1"/>
</dbReference>
<dbReference type="KEGG" id="nti:DNFV4_00708"/>
<reference evidence="7" key="1">
    <citation type="submission" date="2022-10" db="EMBL/GenBank/DDBJ databases">
        <authorList>
            <person name="Koch H."/>
        </authorList>
    </citation>
    <scope>NUCLEOTIDE SEQUENCE</scope>
    <source>
        <strain evidence="7">DNF</strain>
    </source>
</reference>
<dbReference type="AlphaFoldDB" id="A0AA86MWR4"/>
<dbReference type="GO" id="GO:0016987">
    <property type="term" value="F:sigma factor activity"/>
    <property type="evidence" value="ECO:0007669"/>
    <property type="project" value="UniProtKB-KW"/>
</dbReference>
<dbReference type="InterPro" id="IPR039425">
    <property type="entry name" value="RNA_pol_sigma-70-like"/>
</dbReference>
<dbReference type="InterPro" id="IPR013249">
    <property type="entry name" value="RNA_pol_sigma70_r4_t2"/>
</dbReference>
<keyword evidence="2" id="KW-0805">Transcription regulation</keyword>
<accession>A0AA86MWR4</accession>
<dbReference type="SUPFAM" id="SSF88946">
    <property type="entry name" value="Sigma2 domain of RNA polymerase sigma factors"/>
    <property type="match status" value="1"/>
</dbReference>
<evidence type="ECO:0000313" key="8">
    <source>
        <dbReference type="Proteomes" id="UP001179121"/>
    </source>
</evidence>
<keyword evidence="3" id="KW-0731">Sigma factor</keyword>
<dbReference type="Pfam" id="PF08281">
    <property type="entry name" value="Sigma70_r4_2"/>
    <property type="match status" value="1"/>
</dbReference>
<evidence type="ECO:0000256" key="3">
    <source>
        <dbReference type="ARBA" id="ARBA00023082"/>
    </source>
</evidence>
<organism evidence="7 8">
    <name type="scientific">Nitrospira tepida</name>
    <dbReference type="NCBI Taxonomy" id="2973512"/>
    <lineage>
        <taxon>Bacteria</taxon>
        <taxon>Pseudomonadati</taxon>
        <taxon>Nitrospirota</taxon>
        <taxon>Nitrospiria</taxon>
        <taxon>Nitrospirales</taxon>
        <taxon>Nitrospiraceae</taxon>
        <taxon>Nitrospira</taxon>
    </lineage>
</organism>
<dbReference type="Proteomes" id="UP001179121">
    <property type="component" value="Chromosome"/>
</dbReference>
<dbReference type="PANTHER" id="PTHR43133:SF63">
    <property type="entry name" value="RNA POLYMERASE SIGMA FACTOR FECI-RELATED"/>
    <property type="match status" value="1"/>
</dbReference>
<evidence type="ECO:0000256" key="4">
    <source>
        <dbReference type="ARBA" id="ARBA00023163"/>
    </source>
</evidence>
<proteinExistence type="inferred from homology"/>
<evidence type="ECO:0000259" key="5">
    <source>
        <dbReference type="Pfam" id="PF04542"/>
    </source>
</evidence>
<evidence type="ECO:0000259" key="6">
    <source>
        <dbReference type="Pfam" id="PF08281"/>
    </source>
</evidence>
<dbReference type="GO" id="GO:0006352">
    <property type="term" value="P:DNA-templated transcription initiation"/>
    <property type="evidence" value="ECO:0007669"/>
    <property type="project" value="InterPro"/>
</dbReference>
<sequence>MAHADLPQIFDRLAPDLQRFLASRVTCEATAADLTQETFLRLAQVPNLEAIDNLRTYLFKIANNLAIDHHRARARTRCSSPEDESALIEYPDGAATPEAATLAKEELAVAFQALEELSPLCRRIFVLNRFEGLPHREIADRLGIHLSTVEKNIARALNHCRRRLNESAG</sequence>
<feature type="domain" description="RNA polymerase sigma factor 70 region 4 type 2" evidence="6">
    <location>
        <begin position="112"/>
        <end position="160"/>
    </location>
</feature>
<comment type="similarity">
    <text evidence="1">Belongs to the sigma-70 factor family. ECF subfamily.</text>
</comment>
<dbReference type="InterPro" id="IPR036388">
    <property type="entry name" value="WH-like_DNA-bd_sf"/>
</dbReference>
<feature type="domain" description="RNA polymerase sigma-70 region 2" evidence="5">
    <location>
        <begin position="10"/>
        <end position="76"/>
    </location>
</feature>
<evidence type="ECO:0000256" key="1">
    <source>
        <dbReference type="ARBA" id="ARBA00010641"/>
    </source>
</evidence>
<dbReference type="Pfam" id="PF04542">
    <property type="entry name" value="Sigma70_r2"/>
    <property type="match status" value="1"/>
</dbReference>
<dbReference type="GO" id="GO:0003677">
    <property type="term" value="F:DNA binding"/>
    <property type="evidence" value="ECO:0007669"/>
    <property type="project" value="InterPro"/>
</dbReference>
<dbReference type="InterPro" id="IPR013325">
    <property type="entry name" value="RNA_pol_sigma_r2"/>
</dbReference>
<dbReference type="EMBL" id="OX365700">
    <property type="protein sequence ID" value="CAI4030280.1"/>
    <property type="molecule type" value="Genomic_DNA"/>
</dbReference>
<dbReference type="RefSeq" id="WP_289267275.1">
    <property type="nucleotide sequence ID" value="NZ_OX365700.1"/>
</dbReference>
<protein>
    <submittedName>
        <fullName evidence="7">RNA polymerase sigma factor FecI</fullName>
    </submittedName>
</protein>
<dbReference type="InterPro" id="IPR014284">
    <property type="entry name" value="RNA_pol_sigma-70_dom"/>
</dbReference>
<dbReference type="SUPFAM" id="SSF88659">
    <property type="entry name" value="Sigma3 and sigma4 domains of RNA polymerase sigma factors"/>
    <property type="match status" value="1"/>
</dbReference>
<dbReference type="NCBIfam" id="TIGR02937">
    <property type="entry name" value="sigma70-ECF"/>
    <property type="match status" value="1"/>
</dbReference>
<keyword evidence="4" id="KW-0804">Transcription</keyword>
<dbReference type="InterPro" id="IPR007627">
    <property type="entry name" value="RNA_pol_sigma70_r2"/>
</dbReference>
<keyword evidence="8" id="KW-1185">Reference proteome</keyword>
<evidence type="ECO:0000256" key="2">
    <source>
        <dbReference type="ARBA" id="ARBA00023015"/>
    </source>
</evidence>
<evidence type="ECO:0000313" key="7">
    <source>
        <dbReference type="EMBL" id="CAI4030280.1"/>
    </source>
</evidence>
<dbReference type="PANTHER" id="PTHR43133">
    <property type="entry name" value="RNA POLYMERASE ECF-TYPE SIGMA FACTO"/>
    <property type="match status" value="1"/>
</dbReference>
<gene>
    <name evidence="7" type="ORF">DNFV4_00708</name>
</gene>
<dbReference type="Gene3D" id="1.10.1740.10">
    <property type="match status" value="1"/>
</dbReference>
<name>A0AA86MWR4_9BACT</name>
<dbReference type="InterPro" id="IPR013324">
    <property type="entry name" value="RNA_pol_sigma_r3/r4-like"/>
</dbReference>